<proteinExistence type="predicted"/>
<feature type="compositionally biased region" description="Pro residues" evidence="1">
    <location>
        <begin position="9"/>
        <end position="21"/>
    </location>
</feature>
<accession>I2NA05</accession>
<keyword evidence="3" id="KW-0489">Methyltransferase</keyword>
<dbReference type="EMBL" id="CP029159">
    <property type="protein sequence ID" value="QKM66392.1"/>
    <property type="molecule type" value="Genomic_DNA"/>
</dbReference>
<dbReference type="PANTHER" id="PTHR43591">
    <property type="entry name" value="METHYLTRANSFERASE"/>
    <property type="match status" value="1"/>
</dbReference>
<dbReference type="GO" id="GO:0008168">
    <property type="term" value="F:methyltransferase activity"/>
    <property type="evidence" value="ECO:0007669"/>
    <property type="project" value="UniProtKB-KW"/>
</dbReference>
<organism evidence="3 4">
    <name type="scientific">Streptomyces tsukubensis (strain DSM 42081 / NBRC 108919 / NRRL 18488 / 9993)</name>
    <dbReference type="NCBI Taxonomy" id="1114943"/>
    <lineage>
        <taxon>Bacteria</taxon>
        <taxon>Bacillati</taxon>
        <taxon>Actinomycetota</taxon>
        <taxon>Actinomycetes</taxon>
        <taxon>Kitasatosporales</taxon>
        <taxon>Streptomycetaceae</taxon>
        <taxon>Streptomyces</taxon>
    </lineage>
</organism>
<dbReference type="AlphaFoldDB" id="I2NA05"/>
<evidence type="ECO:0000259" key="2">
    <source>
        <dbReference type="Pfam" id="PF13649"/>
    </source>
</evidence>
<dbReference type="InterPro" id="IPR041698">
    <property type="entry name" value="Methyltransf_25"/>
</dbReference>
<dbReference type="Proteomes" id="UP000005940">
    <property type="component" value="Chromosome"/>
</dbReference>
<dbReference type="PANTHER" id="PTHR43591:SF24">
    <property type="entry name" value="2-METHOXY-6-POLYPRENYL-1,4-BENZOQUINOL METHYLASE, MITOCHONDRIAL"/>
    <property type="match status" value="1"/>
</dbReference>
<dbReference type="InterPro" id="IPR029063">
    <property type="entry name" value="SAM-dependent_MTases_sf"/>
</dbReference>
<keyword evidence="4" id="KW-1185">Reference proteome</keyword>
<evidence type="ECO:0000313" key="4">
    <source>
        <dbReference type="Proteomes" id="UP000005940"/>
    </source>
</evidence>
<feature type="domain" description="Methyltransferase" evidence="2">
    <location>
        <begin position="134"/>
        <end position="232"/>
    </location>
</feature>
<feature type="region of interest" description="Disordered" evidence="1">
    <location>
        <begin position="1"/>
        <end position="24"/>
    </location>
</feature>
<name>I2NA05_STRT9</name>
<keyword evidence="3" id="KW-0808">Transferase</keyword>
<protein>
    <submittedName>
        <fullName evidence="3">Class I SAM-dependent methyltransferase</fullName>
    </submittedName>
</protein>
<dbReference type="GO" id="GO:0032259">
    <property type="term" value="P:methylation"/>
    <property type="evidence" value="ECO:0007669"/>
    <property type="project" value="UniProtKB-KW"/>
</dbReference>
<reference evidence="3 4" key="1">
    <citation type="journal article" date="2012" name="J. Bacteriol.">
        <title>Draft genome of Streptomyces tsukubaensis NRRL 18488, the producer of the clinically important immunosuppressant tacrolimus (FK506).</title>
        <authorList>
            <person name="Barreiro C."/>
            <person name="Prieto C."/>
            <person name="Sola-Landa A."/>
            <person name="Solera E."/>
            <person name="Martinez-Castro M."/>
            <person name="Perez-Redondo R."/>
            <person name="Garcia-Estrada C."/>
            <person name="Aparicio J.F."/>
            <person name="Fernandez-Martinez L.T."/>
            <person name="Santos-Aberturas J."/>
            <person name="Salehi-Najafabadi Z."/>
            <person name="Rodriguez-Garcia A."/>
            <person name="Tauch A."/>
            <person name="Martin J.F."/>
        </authorList>
    </citation>
    <scope>NUCLEOTIDE SEQUENCE [LARGE SCALE GENOMIC DNA]</scope>
    <source>
        <strain evidence="4">DSM 42081 / NBRC 108919 / NRRL 18488 / 9993</strain>
    </source>
</reference>
<dbReference type="CDD" id="cd02440">
    <property type="entry name" value="AdoMet_MTases"/>
    <property type="match status" value="1"/>
</dbReference>
<evidence type="ECO:0000256" key="1">
    <source>
        <dbReference type="SAM" id="MobiDB-lite"/>
    </source>
</evidence>
<gene>
    <name evidence="3" type="ORF">STSU_003660</name>
</gene>
<evidence type="ECO:0000313" key="3">
    <source>
        <dbReference type="EMBL" id="QKM66392.1"/>
    </source>
</evidence>
<dbReference type="SUPFAM" id="SSF53335">
    <property type="entry name" value="S-adenosyl-L-methionine-dependent methyltransferases"/>
    <property type="match status" value="1"/>
</dbReference>
<dbReference type="Pfam" id="PF13649">
    <property type="entry name" value="Methyltransf_25"/>
    <property type="match status" value="1"/>
</dbReference>
<sequence length="302" mass="34599">MPETTKPGGAPPPPRTRPPLPEGWRPTLLSLRLAKKHPRLSRAVIRWEMRRAPKATGPGDLSDLLAPGRRRPADFPAYYIANPVHHMKGLHWMHPSMGYRLERMAEDFPLGKREQIRWWVESQVLDRGVRPRRILEVGAGTGATAFVYAQVFPEAEVVGVDLSPSVLRWARRRADELGIRNVSFYHMDAGDLSAFDDGSFDVVHESHLLHEMPAYQIRRTVSEMVRVCAPGGFLGFFDWAIPENERDWRQREGMVRNNVEPFMLEYSRTDHPKLLAELGCEDVVMVERHSQSASWRARRKVA</sequence>
<dbReference type="Gene3D" id="3.40.50.150">
    <property type="entry name" value="Vaccinia Virus protein VP39"/>
    <property type="match status" value="1"/>
</dbReference>
<dbReference type="RefSeq" id="WP_006345285.1">
    <property type="nucleotide sequence ID" value="NZ_CP029159.1"/>
</dbReference>